<gene>
    <name evidence="2" type="ORF">OC842_003497</name>
</gene>
<evidence type="ECO:0000313" key="2">
    <source>
        <dbReference type="EMBL" id="KAK0531837.1"/>
    </source>
</evidence>
<reference evidence="2" key="1">
    <citation type="journal article" date="2023" name="PhytoFront">
        <title>Draft Genome Resources of Seven Strains of Tilletia horrida, Causal Agent of Kernel Smut of Rice.</title>
        <authorList>
            <person name="Khanal S."/>
            <person name="Antony Babu S."/>
            <person name="Zhou X.G."/>
        </authorList>
    </citation>
    <scope>NUCLEOTIDE SEQUENCE</scope>
    <source>
        <strain evidence="2">TX3</strain>
    </source>
</reference>
<organism evidence="2 3">
    <name type="scientific">Tilletia horrida</name>
    <dbReference type="NCBI Taxonomy" id="155126"/>
    <lineage>
        <taxon>Eukaryota</taxon>
        <taxon>Fungi</taxon>
        <taxon>Dikarya</taxon>
        <taxon>Basidiomycota</taxon>
        <taxon>Ustilaginomycotina</taxon>
        <taxon>Exobasidiomycetes</taxon>
        <taxon>Tilletiales</taxon>
        <taxon>Tilletiaceae</taxon>
        <taxon>Tilletia</taxon>
    </lineage>
</organism>
<accession>A0AAN6GG08</accession>
<dbReference type="EMBL" id="JAPDMQ010000175">
    <property type="protein sequence ID" value="KAK0531837.1"/>
    <property type="molecule type" value="Genomic_DNA"/>
</dbReference>
<feature type="region of interest" description="Disordered" evidence="1">
    <location>
        <begin position="1"/>
        <end position="76"/>
    </location>
</feature>
<evidence type="ECO:0000313" key="3">
    <source>
        <dbReference type="Proteomes" id="UP001176521"/>
    </source>
</evidence>
<dbReference type="AlphaFoldDB" id="A0AAN6GG08"/>
<dbReference type="Gene3D" id="1.25.40.10">
    <property type="entry name" value="Tetratricopeptide repeat domain"/>
    <property type="match status" value="2"/>
</dbReference>
<name>A0AAN6GG08_9BASI</name>
<sequence length="927" mass="102746">MASAIPHINASDAPGGPGSMAQSELDIEDEEFMDFISSHVDDSELDASDDEDQLELDSNSDASDDGERGSQLESSAAVRRRASAIIKEYTMADCDATEDELEAGRPVARWNDTIKASAKLVDAFNGVADVCSSASDSVRVGVELVRLIAETAASSLKTYKRDLDALCVTLLHFYHRVATFQTLRGYERNEPATHAAPFLQNIQINLGNLCDDIIALAPVSMVQRSVQHRAIREKTDYVRDSVVKAMVSFRSLLKAPAMPYDIARGKPSSALSSESQMQLCYGVVSDELYILGEPEDLEPDVQQQLALQSLLRGCCPASTLSAPNDPASEKKWRRDGPGLALTLGQGHWRRPPAQTKAAMTWLNRVVAFDATPAQLEFDTREQVWEANRHAITTMEIFDHVNEEREDWALPRGSTDLQALILAMCHLGCSGTTTFAELAALHLRDEFERHPSSDTQIRLVNALGVLGFAQLCCKEPTDAYHSAEAGIRLLKSLDEQQPDKHTTLMARLSLISAQALDRFHRPKLRAIVKRKAIEAARLFEAALEADEDDFDAKVGLAQALKMDGVGESKKARLRIVEVYRDLASARPLLFEKELADAITRLSEQLDIEDPATGELIYEAVKIYKRQGTLAIMQTQQHQACETYQRTSELRAAAGDVHGAINSLKIAIRLSEGGPYIDCFLGDYHCEISLLHLRIEEYKEAIRAIGQARAHWTEHGRAVHGTQSKEEYVSALALFMADKPLLAADKLRLSLRAMRKKMKSKLYPGIYDVKDDPEYALAMGDLGAVEAAMGQSELALRHGLQALRLGLRHLKPESKDTTTRRKLSFKACDEEVKIHVARLRLLYGATLLHVGRVEEAREQLEKCFGRLYGTPIGLERWGGPVLKTAYGCYERILREQGHVHDAERAKAAGERIGYRGFFNCLAPFRDGAS</sequence>
<proteinExistence type="predicted"/>
<evidence type="ECO:0000256" key="1">
    <source>
        <dbReference type="SAM" id="MobiDB-lite"/>
    </source>
</evidence>
<feature type="compositionally biased region" description="Acidic residues" evidence="1">
    <location>
        <begin position="43"/>
        <end position="55"/>
    </location>
</feature>
<comment type="caution">
    <text evidence="2">The sequence shown here is derived from an EMBL/GenBank/DDBJ whole genome shotgun (WGS) entry which is preliminary data.</text>
</comment>
<dbReference type="Proteomes" id="UP001176521">
    <property type="component" value="Unassembled WGS sequence"/>
</dbReference>
<keyword evidence="3" id="KW-1185">Reference proteome</keyword>
<dbReference type="InterPro" id="IPR011990">
    <property type="entry name" value="TPR-like_helical_dom_sf"/>
</dbReference>
<protein>
    <submittedName>
        <fullName evidence="2">Uncharacterized protein</fullName>
    </submittedName>
</protein>
<dbReference type="SUPFAM" id="SSF48452">
    <property type="entry name" value="TPR-like"/>
    <property type="match status" value="1"/>
</dbReference>